<dbReference type="GO" id="GO:0005975">
    <property type="term" value="P:carbohydrate metabolic process"/>
    <property type="evidence" value="ECO:0007669"/>
    <property type="project" value="InterPro"/>
</dbReference>
<dbReference type="EMBL" id="PYGC01000004">
    <property type="protein sequence ID" value="PSK83212.1"/>
    <property type="molecule type" value="Genomic_DNA"/>
</dbReference>
<reference evidence="5 8" key="2">
    <citation type="submission" date="2019-10" db="EMBL/GenBank/DDBJ databases">
        <title>Prolixibacter strains distinguished by the presence of nitrate reductase genes were adept at nitrate-dependent anaerobic corrosion of metallic iron and carbon steel.</title>
        <authorList>
            <person name="Iino T."/>
            <person name="Shono N."/>
            <person name="Ito K."/>
            <person name="Nakamura R."/>
            <person name="Sueoka K."/>
            <person name="Harayama S."/>
            <person name="Ohkuma M."/>
        </authorList>
    </citation>
    <scope>NUCLEOTIDE SEQUENCE [LARGE SCALE GENOMIC DNA]</scope>
    <source>
        <strain evidence="5 8">MIC1-1</strain>
    </source>
</reference>
<evidence type="ECO:0000313" key="5">
    <source>
        <dbReference type="EMBL" id="GET21905.1"/>
    </source>
</evidence>
<dbReference type="PANTHER" id="PTHR10357:SF214">
    <property type="entry name" value="GLUCOSYLGLYCERATE PHOSPHORYLASE"/>
    <property type="match status" value="1"/>
</dbReference>
<dbReference type="InterPro" id="IPR016377">
    <property type="entry name" value="Sucrose_GGa_phosphorylase-rel"/>
</dbReference>
<comment type="caution">
    <text evidence="6">The sequence shown here is derived from an EMBL/GenBank/DDBJ whole genome shotgun (WGS) entry which is preliminary data.</text>
</comment>
<evidence type="ECO:0000256" key="2">
    <source>
        <dbReference type="ARBA" id="ARBA00022679"/>
    </source>
</evidence>
<evidence type="ECO:0000313" key="7">
    <source>
        <dbReference type="Proteomes" id="UP000240621"/>
    </source>
</evidence>
<organism evidence="6 7">
    <name type="scientific">Prolixibacter denitrificans</name>
    <dbReference type="NCBI Taxonomy" id="1541063"/>
    <lineage>
        <taxon>Bacteria</taxon>
        <taxon>Pseudomonadati</taxon>
        <taxon>Bacteroidota</taxon>
        <taxon>Bacteroidia</taxon>
        <taxon>Marinilabiliales</taxon>
        <taxon>Prolixibacteraceae</taxon>
        <taxon>Prolixibacter</taxon>
    </lineage>
</organism>
<dbReference type="OrthoDB" id="9805159at2"/>
<feature type="binding site" evidence="3">
    <location>
        <position position="439"/>
    </location>
    <ligand>
        <name>substrate</name>
    </ligand>
</feature>
<dbReference type="SUPFAM" id="SSF51445">
    <property type="entry name" value="(Trans)glycosidases"/>
    <property type="match status" value="1"/>
</dbReference>
<feature type="binding site" evidence="3">
    <location>
        <position position="131"/>
    </location>
    <ligand>
        <name>substrate</name>
    </ligand>
</feature>
<name>A0A2P8CE65_9BACT</name>
<evidence type="ECO:0000256" key="1">
    <source>
        <dbReference type="ARBA" id="ARBA00022676"/>
    </source>
</evidence>
<dbReference type="Gene3D" id="3.90.400.10">
    <property type="entry name" value="Oligo-1,6-glucosidase, Domain 2"/>
    <property type="match status" value="1"/>
</dbReference>
<dbReference type="InterPro" id="IPR017853">
    <property type="entry name" value="GH"/>
</dbReference>
<accession>A0A2P8CE65</accession>
<feature type="binding site" evidence="3">
    <location>
        <begin position="333"/>
        <end position="334"/>
    </location>
    <ligand>
        <name>substrate</name>
    </ligand>
</feature>
<evidence type="ECO:0000313" key="8">
    <source>
        <dbReference type="Proteomes" id="UP000396862"/>
    </source>
</evidence>
<dbReference type="RefSeq" id="WP_106542015.1">
    <property type="nucleotide sequence ID" value="NZ_BLAU01000001.1"/>
</dbReference>
<dbReference type="SMART" id="SM00642">
    <property type="entry name" value="Aamy"/>
    <property type="match status" value="1"/>
</dbReference>
<reference evidence="6 7" key="1">
    <citation type="submission" date="2018-03" db="EMBL/GenBank/DDBJ databases">
        <title>Genomic Encyclopedia of Archaeal and Bacterial Type Strains, Phase II (KMG-II): from individual species to whole genera.</title>
        <authorList>
            <person name="Goeker M."/>
        </authorList>
    </citation>
    <scope>NUCLEOTIDE SEQUENCE [LARGE SCALE GENOMIC DNA]</scope>
    <source>
        <strain evidence="6 7">DSM 27267</strain>
    </source>
</reference>
<keyword evidence="8" id="KW-1185">Reference proteome</keyword>
<evidence type="ECO:0000313" key="6">
    <source>
        <dbReference type="EMBL" id="PSK83212.1"/>
    </source>
</evidence>
<keyword evidence="2" id="KW-0808">Transferase</keyword>
<dbReference type="CDD" id="cd11356">
    <property type="entry name" value="AmyAc_Sucrose_phosphorylase-like_1"/>
    <property type="match status" value="1"/>
</dbReference>
<keyword evidence="1" id="KW-0328">Glycosyltransferase</keyword>
<dbReference type="PIRSF" id="PIRSF003059">
    <property type="entry name" value="Sucrose_phosphorylase"/>
    <property type="match status" value="1"/>
</dbReference>
<sequence>MEYIKELLSGIYKPEEVTLLLDGIDKLWNKYQFLADAENKMLTQKDVVLITYGDQVYQEGEDKLVTLNRFLNKYLSRQVSIVHILPFYPYTSDDGFSVTDYYSVNPELGNWQEVEKMSDDFRLLFDAVINHNSSQSDWFVGFLNGEEQYRDFYIEVDNLDGCENVTRPRTSPLVHTFSGKNRDYQVWTTFSRDQVDLNFANPQLLLEVLNLLLFYVSKGASIIRLDAVGFIWKEKNTTCMHLPQAHKLVKLMRSVIEHLNPSVMLLTETNVPHPDNIAYFGDGDEAHMVYNFTLPPLLAFSLLNETTERFSDWVSNLVVPQKNVCYFNFLSSHDGIGVMPVDDILNRDELNVLIDAAQANGGKVSYKSKGNGEQVPYEINCNFLSLLHGPDQDEELGVKRSLLAHAVLLTMPGLPAIYFHSMVGSENDVKGMEESGQNRRINRQKFDYKYLEELLDNPDTRQSVILNGLKRLIDIRKNETAFDPYGEFEVINSVNGVFSLCRKGNSDEDSVYAHFNLTQRTQNILLAGNAEWTDIISNRTFNKELSLQGLEFVWLKKRG</sequence>
<dbReference type="InterPro" id="IPR006047">
    <property type="entry name" value="GH13_cat_dom"/>
</dbReference>
<dbReference type="PANTHER" id="PTHR10357">
    <property type="entry name" value="ALPHA-AMYLASE FAMILY MEMBER"/>
    <property type="match status" value="1"/>
</dbReference>
<dbReference type="Proteomes" id="UP000240621">
    <property type="component" value="Unassembled WGS sequence"/>
</dbReference>
<evidence type="ECO:0000256" key="3">
    <source>
        <dbReference type="PIRSR" id="PIRSR003059-2"/>
    </source>
</evidence>
<dbReference type="Gene3D" id="3.20.20.80">
    <property type="entry name" value="Glycosidases"/>
    <property type="match status" value="1"/>
</dbReference>
<feature type="binding site" evidence="3">
    <location>
        <begin position="224"/>
        <end position="226"/>
    </location>
    <ligand>
        <name>substrate</name>
    </ligand>
</feature>
<dbReference type="Pfam" id="PF00128">
    <property type="entry name" value="Alpha-amylase"/>
    <property type="match status" value="1"/>
</dbReference>
<dbReference type="InterPro" id="IPR033746">
    <property type="entry name" value="GGa_phosphorylase"/>
</dbReference>
<protein>
    <submittedName>
        <fullName evidence="6">Sucrose phosphorylase</fullName>
    </submittedName>
</protein>
<dbReference type="EMBL" id="BLAU01000001">
    <property type="protein sequence ID" value="GET21905.1"/>
    <property type="molecule type" value="Genomic_DNA"/>
</dbReference>
<dbReference type="AlphaFoldDB" id="A0A2P8CE65"/>
<proteinExistence type="predicted"/>
<dbReference type="InterPro" id="IPR045857">
    <property type="entry name" value="O16G_dom_2"/>
</dbReference>
<dbReference type="GO" id="GO:0016757">
    <property type="term" value="F:glycosyltransferase activity"/>
    <property type="evidence" value="ECO:0007669"/>
    <property type="project" value="UniProtKB-KW"/>
</dbReference>
<feature type="binding site" evidence="3">
    <location>
        <position position="93"/>
    </location>
    <ligand>
        <name>substrate</name>
    </ligand>
</feature>
<feature type="domain" description="Glycosyl hydrolase family 13 catalytic" evidence="4">
    <location>
        <begin position="64"/>
        <end position="476"/>
    </location>
</feature>
<gene>
    <name evidence="6" type="ORF">CLV93_104142</name>
    <name evidence="5" type="ORF">JCM18694_21510</name>
</gene>
<dbReference type="Proteomes" id="UP000396862">
    <property type="component" value="Unassembled WGS sequence"/>
</dbReference>
<evidence type="ECO:0000259" key="4">
    <source>
        <dbReference type="SMART" id="SM00642"/>
    </source>
</evidence>